<dbReference type="InterPro" id="IPR012902">
    <property type="entry name" value="N_methyl_site"/>
</dbReference>
<organism evidence="3 4">
    <name type="scientific">Sulfurovum riftiae</name>
    <dbReference type="NCBI Taxonomy" id="1630136"/>
    <lineage>
        <taxon>Bacteria</taxon>
        <taxon>Pseudomonadati</taxon>
        <taxon>Campylobacterota</taxon>
        <taxon>Epsilonproteobacteria</taxon>
        <taxon>Campylobacterales</taxon>
        <taxon>Sulfurovaceae</taxon>
        <taxon>Sulfurovum</taxon>
    </lineage>
</organism>
<dbReference type="STRING" id="1630136.AS592_00175"/>
<keyword evidence="2" id="KW-0812">Transmembrane</keyword>
<dbReference type="AlphaFoldDB" id="A0A151CHE3"/>
<evidence type="ECO:0000313" key="4">
    <source>
        <dbReference type="Proteomes" id="UP000075359"/>
    </source>
</evidence>
<evidence type="ECO:0000313" key="3">
    <source>
        <dbReference type="EMBL" id="KYJ86960.1"/>
    </source>
</evidence>
<gene>
    <name evidence="3" type="ORF">AS592_00175</name>
</gene>
<sequence length="208" mass="23830">MANRKAFTLLEVLISIALLGIILPALYKSVDLLKDSNMHLFDYVEKSKKITKATQTLYLDILSSDGNLTIQKNDFTRLCIEQTRNTLYELPSAKVCWVVMKKDHALLRMEGNGYELPLRDDDRVEADLIMKDLVLFDVYYSKDKVLVLMQQAKKEPISFMVQGISKPLKKKKEKPKKKPTKKTKRSPSAQENNTTKQPEQNATKPPLT</sequence>
<protein>
    <recommendedName>
        <fullName evidence="5">Prepilin-type N-terminal cleavage/methylation domain-containing protein</fullName>
    </recommendedName>
</protein>
<dbReference type="Pfam" id="PF07963">
    <property type="entry name" value="N_methyl"/>
    <property type="match status" value="1"/>
</dbReference>
<reference evidence="3 4" key="1">
    <citation type="submission" date="2015-11" db="EMBL/GenBank/DDBJ databases">
        <title>Draft genome of Sulfurovum riftiae 1812E, a member of the Epsilonproteobacteria isolated from the tube of the deep-sea hydrothermal vent tubewom Riftia pachyptila.</title>
        <authorList>
            <person name="Vetriani C."/>
            <person name="Giovannelli D."/>
        </authorList>
    </citation>
    <scope>NUCLEOTIDE SEQUENCE [LARGE SCALE GENOMIC DNA]</scope>
    <source>
        <strain evidence="3 4">1812E</strain>
    </source>
</reference>
<evidence type="ECO:0000256" key="2">
    <source>
        <dbReference type="SAM" id="Phobius"/>
    </source>
</evidence>
<accession>A0A151CHE3</accession>
<dbReference type="Proteomes" id="UP000075359">
    <property type="component" value="Unassembled WGS sequence"/>
</dbReference>
<comment type="caution">
    <text evidence="3">The sequence shown here is derived from an EMBL/GenBank/DDBJ whole genome shotgun (WGS) entry which is preliminary data.</text>
</comment>
<evidence type="ECO:0008006" key="5">
    <source>
        <dbReference type="Google" id="ProtNLM"/>
    </source>
</evidence>
<name>A0A151CHE3_9BACT</name>
<feature type="compositionally biased region" description="Polar residues" evidence="1">
    <location>
        <begin position="186"/>
        <end position="208"/>
    </location>
</feature>
<dbReference type="NCBIfam" id="TIGR02532">
    <property type="entry name" value="IV_pilin_GFxxxE"/>
    <property type="match status" value="1"/>
</dbReference>
<dbReference type="EMBL" id="LNKT01000010">
    <property type="protein sequence ID" value="KYJ86960.1"/>
    <property type="molecule type" value="Genomic_DNA"/>
</dbReference>
<keyword evidence="4" id="KW-1185">Reference proteome</keyword>
<keyword evidence="2" id="KW-0472">Membrane</keyword>
<feature type="compositionally biased region" description="Basic residues" evidence="1">
    <location>
        <begin position="167"/>
        <end position="185"/>
    </location>
</feature>
<dbReference type="RefSeq" id="WP_241497465.1">
    <property type="nucleotide sequence ID" value="NZ_LNKT01000010.1"/>
</dbReference>
<feature type="transmembrane region" description="Helical" evidence="2">
    <location>
        <begin position="7"/>
        <end position="27"/>
    </location>
</feature>
<feature type="region of interest" description="Disordered" evidence="1">
    <location>
        <begin position="163"/>
        <end position="208"/>
    </location>
</feature>
<keyword evidence="2" id="KW-1133">Transmembrane helix</keyword>
<proteinExistence type="predicted"/>
<evidence type="ECO:0000256" key="1">
    <source>
        <dbReference type="SAM" id="MobiDB-lite"/>
    </source>
</evidence>